<dbReference type="AlphaFoldDB" id="A0A0A8K5U1"/>
<accession>A0A0A8K5U1</accession>
<proteinExistence type="predicted"/>
<keyword evidence="4" id="KW-1185">Reference proteome</keyword>
<evidence type="ECO:0000313" key="3">
    <source>
        <dbReference type="EMBL" id="BAQ18285.1"/>
    </source>
</evidence>
<name>A0A0A8K5U1_9HYPH</name>
<dbReference type="Proteomes" id="UP000031643">
    <property type="component" value="Chromosome"/>
</dbReference>
<dbReference type="OrthoDB" id="8265004at2"/>
<keyword evidence="2" id="KW-0812">Transmembrane</keyword>
<gene>
    <name evidence="3" type="ORF">GL4_2852</name>
</gene>
<feature type="coiled-coil region" evidence="1">
    <location>
        <begin position="33"/>
        <end position="60"/>
    </location>
</feature>
<evidence type="ECO:0000256" key="1">
    <source>
        <dbReference type="SAM" id="Coils"/>
    </source>
</evidence>
<reference evidence="3 4" key="1">
    <citation type="submission" date="2014-09" db="EMBL/GenBank/DDBJ databases">
        <title>Genome sequencing of Methyloceanibacter caenitepidi Gela4.</title>
        <authorList>
            <person name="Takeuchi M."/>
            <person name="Susumu S."/>
            <person name="Kamagata Y."/>
            <person name="Oshima K."/>
            <person name="Hattori M."/>
            <person name="Iwasaki W."/>
        </authorList>
    </citation>
    <scope>NUCLEOTIDE SEQUENCE [LARGE SCALE GENOMIC DNA]</scope>
    <source>
        <strain evidence="3 4">Gela4</strain>
    </source>
</reference>
<dbReference type="KEGG" id="mcg:GL4_2852"/>
<keyword evidence="2" id="KW-1133">Transmembrane helix</keyword>
<protein>
    <recommendedName>
        <fullName evidence="5">Holin of 3TMs, for gene-transfer release</fullName>
    </recommendedName>
</protein>
<keyword evidence="1" id="KW-0175">Coiled coil</keyword>
<organism evidence="3 4">
    <name type="scientific">Methyloceanibacter caenitepidi</name>
    <dbReference type="NCBI Taxonomy" id="1384459"/>
    <lineage>
        <taxon>Bacteria</taxon>
        <taxon>Pseudomonadati</taxon>
        <taxon>Pseudomonadota</taxon>
        <taxon>Alphaproteobacteria</taxon>
        <taxon>Hyphomicrobiales</taxon>
        <taxon>Hyphomicrobiaceae</taxon>
        <taxon>Methyloceanibacter</taxon>
    </lineage>
</organism>
<feature type="transmembrane region" description="Helical" evidence="2">
    <location>
        <begin position="106"/>
        <end position="126"/>
    </location>
</feature>
<sequence>MSLLDWVNPLKIFLDPVERVADAISRAQVAKAQAQTDEKRMQYDERIEALKAKKQVLIEESSDSPNAKMRTFLAMPVGILLWKILVWDKALGQWTGGRTDALSSDIWNVVMAVVGFYFLYQVAALWKRKS</sequence>
<dbReference type="EMBL" id="AP014648">
    <property type="protein sequence ID" value="BAQ18285.1"/>
    <property type="molecule type" value="Genomic_DNA"/>
</dbReference>
<dbReference type="RefSeq" id="WP_045368367.1">
    <property type="nucleotide sequence ID" value="NZ_AP014648.1"/>
</dbReference>
<dbReference type="HOGENOM" id="CLU_1935554_0_0_5"/>
<evidence type="ECO:0000256" key="2">
    <source>
        <dbReference type="SAM" id="Phobius"/>
    </source>
</evidence>
<dbReference type="STRING" id="1384459.GL4_2852"/>
<feature type="transmembrane region" description="Helical" evidence="2">
    <location>
        <begin position="69"/>
        <end position="86"/>
    </location>
</feature>
<evidence type="ECO:0008006" key="5">
    <source>
        <dbReference type="Google" id="ProtNLM"/>
    </source>
</evidence>
<evidence type="ECO:0000313" key="4">
    <source>
        <dbReference type="Proteomes" id="UP000031643"/>
    </source>
</evidence>
<keyword evidence="2" id="KW-0472">Membrane</keyword>